<dbReference type="GO" id="GO:0005886">
    <property type="term" value="C:plasma membrane"/>
    <property type="evidence" value="ECO:0007669"/>
    <property type="project" value="UniProtKB-SubCell"/>
</dbReference>
<keyword evidence="8" id="KW-1185">Reference proteome</keyword>
<keyword evidence="3 6" id="KW-0812">Transmembrane</keyword>
<evidence type="ECO:0000256" key="3">
    <source>
        <dbReference type="ARBA" id="ARBA00022692"/>
    </source>
</evidence>
<feature type="transmembrane region" description="Helical" evidence="6">
    <location>
        <begin position="78"/>
        <end position="96"/>
    </location>
</feature>
<gene>
    <name evidence="6" type="primary">mprF</name>
    <name evidence="7" type="ORF">SAMN03080606_03988</name>
</gene>
<keyword evidence="6" id="KW-0808">Transferase</keyword>
<dbReference type="PANTHER" id="PTHR39087">
    <property type="entry name" value="UPF0104 MEMBRANE PROTEIN MJ1595"/>
    <property type="match status" value="1"/>
</dbReference>
<sequence length="291" mass="32405">MQLVTIVLINFQWYSIAKIIGAEISFKDLLHMNLVGTFVESVTPSVKAGGETAKVYTLNKKLGLSIGRATAMVSIQKIVSIIAFATINLISIVGFLSKVEVQGLYLKLLLTSFLFLIGVLAIIIAFMVIPDKILWIFNKLSNRKFEEKLNNFLFIFQKTIKEAIKNKKAFSQQLLLSFIIWGFFAFKAIILARGLHLDIGLFTIAIITYITYMVAMVPLLPGGLGSFEGSMVFLLAPFGITLSRGMAFALALRFTTFWFVFFISAIYLAINTVISFITDIKAKGLNLVIKD</sequence>
<dbReference type="GO" id="GO:0046677">
    <property type="term" value="P:response to antibiotic"/>
    <property type="evidence" value="ECO:0007669"/>
    <property type="project" value="UniProtKB-KW"/>
</dbReference>
<comment type="subcellular location">
    <subcellularLocation>
        <location evidence="1 6">Cell membrane</location>
        <topology evidence="1 6">Multi-pass membrane protein</topology>
    </subcellularLocation>
</comment>
<proteinExistence type="inferred from homology"/>
<dbReference type="EC" id="2.3.2.3" evidence="6"/>
<evidence type="ECO:0000256" key="1">
    <source>
        <dbReference type="ARBA" id="ARBA00004651"/>
    </source>
</evidence>
<feature type="transmembrane region" description="Helical" evidence="6">
    <location>
        <begin position="108"/>
        <end position="129"/>
    </location>
</feature>
<evidence type="ECO:0000256" key="2">
    <source>
        <dbReference type="ARBA" id="ARBA00022475"/>
    </source>
</evidence>
<dbReference type="PANTHER" id="PTHR39087:SF2">
    <property type="entry name" value="UPF0104 MEMBRANE PROTEIN MJ1595"/>
    <property type="match status" value="1"/>
</dbReference>
<dbReference type="NCBIfam" id="TIGR00374">
    <property type="entry name" value="flippase-like domain"/>
    <property type="match status" value="1"/>
</dbReference>
<dbReference type="Proteomes" id="UP000198636">
    <property type="component" value="Unassembled WGS sequence"/>
</dbReference>
<keyword evidence="5 6" id="KW-0472">Membrane</keyword>
<keyword evidence="2" id="KW-1003">Cell membrane</keyword>
<evidence type="ECO:0000313" key="8">
    <source>
        <dbReference type="Proteomes" id="UP000198636"/>
    </source>
</evidence>
<name>A0A1G5L1Y3_9FIRM</name>
<accession>A0A1G5L1Y3</accession>
<dbReference type="GO" id="GO:0006629">
    <property type="term" value="P:lipid metabolic process"/>
    <property type="evidence" value="ECO:0007669"/>
    <property type="project" value="UniProtKB-KW"/>
</dbReference>
<dbReference type="STRING" id="1120976.SAMN03080606_03988"/>
<comment type="function">
    <text evidence="6">Catalyzes the transfer of a lysyl group from L-lysyl-tRNA(Lys) to membrane-bound phosphatidylglycerol (PG), which produces lysylphosphatidylglycerol (LPG), a major component of the bacterial membrane with a positive net charge. LPG synthesis contributes to bacterial virulence as it is involved in the resistance mechanism against cationic antimicrobial peptides (CAMP) produces by the host's immune system (defensins, cathelicidins) and by the competing microorganisms.</text>
</comment>
<evidence type="ECO:0000313" key="7">
    <source>
        <dbReference type="EMBL" id="SCZ06895.1"/>
    </source>
</evidence>
<evidence type="ECO:0000256" key="6">
    <source>
        <dbReference type="RuleBase" id="RU363042"/>
    </source>
</evidence>
<feature type="transmembrane region" description="Helical" evidence="6">
    <location>
        <begin position="174"/>
        <end position="193"/>
    </location>
</feature>
<dbReference type="Pfam" id="PF03706">
    <property type="entry name" value="LPG_synthase_TM"/>
    <property type="match status" value="1"/>
</dbReference>
<keyword evidence="6" id="KW-0046">Antibiotic resistance</keyword>
<organism evidence="7 8">
    <name type="scientific">Alkaliphilus peptidifermentans DSM 18978</name>
    <dbReference type="NCBI Taxonomy" id="1120976"/>
    <lineage>
        <taxon>Bacteria</taxon>
        <taxon>Bacillati</taxon>
        <taxon>Bacillota</taxon>
        <taxon>Clostridia</taxon>
        <taxon>Peptostreptococcales</taxon>
        <taxon>Natronincolaceae</taxon>
        <taxon>Alkaliphilus</taxon>
    </lineage>
</organism>
<comment type="catalytic activity">
    <reaction evidence="6">
        <text>L-lysyl-tRNA(Lys) + a 1,2-diacyl-sn-glycero-3-phospho-(1'-sn-glycerol) = a 1,2-diacyl-sn-glycero-3-phospho-1'-(3'-O-L-lysyl)-sn-glycerol + tRNA(Lys)</text>
        <dbReference type="Rhea" id="RHEA:10668"/>
        <dbReference type="Rhea" id="RHEA-COMP:9696"/>
        <dbReference type="Rhea" id="RHEA-COMP:9697"/>
        <dbReference type="ChEBI" id="CHEBI:64716"/>
        <dbReference type="ChEBI" id="CHEBI:75792"/>
        <dbReference type="ChEBI" id="CHEBI:78442"/>
        <dbReference type="ChEBI" id="CHEBI:78529"/>
        <dbReference type="EC" id="2.3.2.3"/>
    </reaction>
</comment>
<keyword evidence="6" id="KW-0443">Lipid metabolism</keyword>
<evidence type="ECO:0000256" key="5">
    <source>
        <dbReference type="ARBA" id="ARBA00023136"/>
    </source>
</evidence>
<feature type="transmembrane region" description="Helical" evidence="6">
    <location>
        <begin position="257"/>
        <end position="277"/>
    </location>
</feature>
<evidence type="ECO:0000256" key="4">
    <source>
        <dbReference type="ARBA" id="ARBA00022989"/>
    </source>
</evidence>
<feature type="transmembrane region" description="Helical" evidence="6">
    <location>
        <begin position="232"/>
        <end position="251"/>
    </location>
</feature>
<comment type="similarity">
    <text evidence="6">Belongs to the LPG synthase family.</text>
</comment>
<dbReference type="InterPro" id="IPR022791">
    <property type="entry name" value="L-PG_synthase/AglD"/>
</dbReference>
<dbReference type="EMBL" id="FMUS01000036">
    <property type="protein sequence ID" value="SCZ06895.1"/>
    <property type="molecule type" value="Genomic_DNA"/>
</dbReference>
<reference evidence="7 8" key="1">
    <citation type="submission" date="2016-10" db="EMBL/GenBank/DDBJ databases">
        <authorList>
            <person name="de Groot N.N."/>
        </authorList>
    </citation>
    <scope>NUCLEOTIDE SEQUENCE [LARGE SCALE GENOMIC DNA]</scope>
    <source>
        <strain evidence="7 8">DSM 18978</strain>
    </source>
</reference>
<dbReference type="GO" id="GO:0050071">
    <property type="term" value="F:phosphatidylglycerol lysyltransferase activity"/>
    <property type="evidence" value="ECO:0007669"/>
    <property type="project" value="UniProtKB-EC"/>
</dbReference>
<keyword evidence="4 6" id="KW-1133">Transmembrane helix</keyword>
<protein>
    <recommendedName>
        <fullName evidence="6">Phosphatidylglycerol lysyltransferase</fullName>
        <ecNumber evidence="6">2.3.2.3</ecNumber>
    </recommendedName>
    <alternativeName>
        <fullName evidence="6">Lysylphosphatidylglycerol synthase</fullName>
    </alternativeName>
</protein>
<feature type="transmembrane region" description="Helical" evidence="6">
    <location>
        <begin position="199"/>
        <end position="220"/>
    </location>
</feature>
<dbReference type="AlphaFoldDB" id="A0A1G5L1Y3"/>